<keyword evidence="4 7" id="KW-0812">Transmembrane</keyword>
<dbReference type="PANTHER" id="PTHR43077:SF8">
    <property type="entry name" value="DOXORUBICIN RESISTANCE ABC TRANSPORTER PERMEASE PROTEIN DRRB"/>
    <property type="match status" value="1"/>
</dbReference>
<dbReference type="Gene3D" id="3.40.1710.10">
    <property type="entry name" value="abc type-2 transporter like domain"/>
    <property type="match status" value="1"/>
</dbReference>
<feature type="transmembrane region" description="Helical" evidence="7">
    <location>
        <begin position="280"/>
        <end position="300"/>
    </location>
</feature>
<reference evidence="9 10" key="1">
    <citation type="submission" date="2019-07" db="EMBL/GenBank/DDBJ databases">
        <title>Rhodococcus cavernicolus sp. nov., isolated from a cave.</title>
        <authorList>
            <person name="Lee S.D."/>
        </authorList>
    </citation>
    <scope>NUCLEOTIDE SEQUENCE [LARGE SCALE GENOMIC DNA]</scope>
    <source>
        <strain evidence="9 10">C1-24</strain>
    </source>
</reference>
<sequence length="438" mass="46715">MRYERNDSAATGKVLRTPRFWLAPMVVVGIVMALLATLYLGSILNPEKNLHDFPIALVNQDEGETVPGPNGDQRQNFGDQIADAMAEGIPADKVDLRRIGISEAQGLLSKGSIYGAIIIPSDFTKRLVILGQASVVPGEVERPAITVNTNPRVGTFATGIVTSIADQALSKVNATVGQKLRAQVDEALKAGPPTPIAGASALTLSEPVEIHTVPFRPLPDGTGNGLSAFYYTLLLLLAGFTGAMIVSNLVDSMLGFAPTEYGPWYITRESVGVSRFQTLLVKWAIMVILGLLLSAMYIGIAKWLGMPIDNGLLLWEFGAFAIAAVGVTASSIIATFGSAGLLVNLIVFVVLGLPSSGGTIPIEAMPHAYEWLARFIPMRQVFVGVHSILYFDGNFDSGLLEAFWMTLLGLGIGPVLGFVVTRIYDRKGFTRGNTPAAV</sequence>
<keyword evidence="3" id="KW-1003">Cell membrane</keyword>
<evidence type="ECO:0000256" key="3">
    <source>
        <dbReference type="ARBA" id="ARBA00022475"/>
    </source>
</evidence>
<feature type="transmembrane region" description="Helical" evidence="7">
    <location>
        <begin position="339"/>
        <end position="360"/>
    </location>
</feature>
<feature type="transmembrane region" description="Helical" evidence="7">
    <location>
        <begin position="20"/>
        <end position="41"/>
    </location>
</feature>
<evidence type="ECO:0000256" key="4">
    <source>
        <dbReference type="ARBA" id="ARBA00022692"/>
    </source>
</evidence>
<organism evidence="9 10">
    <name type="scientific">Antrihabitans cavernicola</name>
    <dbReference type="NCBI Taxonomy" id="2495913"/>
    <lineage>
        <taxon>Bacteria</taxon>
        <taxon>Bacillati</taxon>
        <taxon>Actinomycetota</taxon>
        <taxon>Actinomycetes</taxon>
        <taxon>Mycobacteriales</taxon>
        <taxon>Nocardiaceae</taxon>
        <taxon>Antrihabitans</taxon>
    </lineage>
</organism>
<evidence type="ECO:0000256" key="6">
    <source>
        <dbReference type="ARBA" id="ARBA00023136"/>
    </source>
</evidence>
<evidence type="ECO:0000259" key="8">
    <source>
        <dbReference type="Pfam" id="PF12051"/>
    </source>
</evidence>
<dbReference type="GO" id="GO:0005886">
    <property type="term" value="C:plasma membrane"/>
    <property type="evidence" value="ECO:0007669"/>
    <property type="project" value="UniProtKB-SubCell"/>
</dbReference>
<feature type="transmembrane region" description="Helical" evidence="7">
    <location>
        <begin position="228"/>
        <end position="250"/>
    </location>
</feature>
<name>A0A5A7S8R7_9NOCA</name>
<dbReference type="InterPro" id="IPR051328">
    <property type="entry name" value="T7SS_ABC-Transporter"/>
</dbReference>
<dbReference type="InterPro" id="IPR022703">
    <property type="entry name" value="DUF3533"/>
</dbReference>
<feature type="transmembrane region" description="Helical" evidence="7">
    <location>
        <begin position="312"/>
        <end position="333"/>
    </location>
</feature>
<evidence type="ECO:0000256" key="2">
    <source>
        <dbReference type="ARBA" id="ARBA00007783"/>
    </source>
</evidence>
<dbReference type="Proteomes" id="UP000322244">
    <property type="component" value="Unassembled WGS sequence"/>
</dbReference>
<comment type="subcellular location">
    <subcellularLocation>
        <location evidence="1">Cell membrane</location>
        <topology evidence="1">Multi-pass membrane protein</topology>
    </subcellularLocation>
</comment>
<dbReference type="Pfam" id="PF12051">
    <property type="entry name" value="DUF3533"/>
    <property type="match status" value="1"/>
</dbReference>
<proteinExistence type="inferred from homology"/>
<evidence type="ECO:0000313" key="10">
    <source>
        <dbReference type="Proteomes" id="UP000322244"/>
    </source>
</evidence>
<gene>
    <name evidence="9" type="ORF">FOY51_15885</name>
</gene>
<dbReference type="RefSeq" id="WP_149431237.1">
    <property type="nucleotide sequence ID" value="NZ_VLNY01000007.1"/>
</dbReference>
<dbReference type="AlphaFoldDB" id="A0A5A7S8R7"/>
<dbReference type="PANTHER" id="PTHR43077">
    <property type="entry name" value="TRANSPORT PERMEASE YVFS-RELATED"/>
    <property type="match status" value="1"/>
</dbReference>
<dbReference type="OrthoDB" id="4571363at2"/>
<evidence type="ECO:0000313" key="9">
    <source>
        <dbReference type="EMBL" id="KAA0021874.1"/>
    </source>
</evidence>
<feature type="domain" description="DUF3533" evidence="8">
    <location>
        <begin position="26"/>
        <end position="394"/>
    </location>
</feature>
<feature type="transmembrane region" description="Helical" evidence="7">
    <location>
        <begin position="403"/>
        <end position="424"/>
    </location>
</feature>
<evidence type="ECO:0000256" key="7">
    <source>
        <dbReference type="SAM" id="Phobius"/>
    </source>
</evidence>
<comment type="similarity">
    <text evidence="2">Belongs to the ABC-2 integral membrane protein family.</text>
</comment>
<dbReference type="EMBL" id="VLNY01000007">
    <property type="protein sequence ID" value="KAA0021874.1"/>
    <property type="molecule type" value="Genomic_DNA"/>
</dbReference>
<accession>A0A5A7S8R7</accession>
<protein>
    <submittedName>
        <fullName evidence="9">DUF3533 domain-containing protein</fullName>
    </submittedName>
</protein>
<keyword evidence="5 7" id="KW-1133">Transmembrane helix</keyword>
<keyword evidence="10" id="KW-1185">Reference proteome</keyword>
<comment type="caution">
    <text evidence="9">The sequence shown here is derived from an EMBL/GenBank/DDBJ whole genome shotgun (WGS) entry which is preliminary data.</text>
</comment>
<evidence type="ECO:0000256" key="1">
    <source>
        <dbReference type="ARBA" id="ARBA00004651"/>
    </source>
</evidence>
<evidence type="ECO:0000256" key="5">
    <source>
        <dbReference type="ARBA" id="ARBA00022989"/>
    </source>
</evidence>
<keyword evidence="6 7" id="KW-0472">Membrane</keyword>